<feature type="compositionally biased region" description="Low complexity" evidence="1">
    <location>
        <begin position="93"/>
        <end position="104"/>
    </location>
</feature>
<keyword evidence="2" id="KW-0472">Membrane</keyword>
<keyword evidence="2" id="KW-1133">Transmembrane helix</keyword>
<evidence type="ECO:0000256" key="1">
    <source>
        <dbReference type="SAM" id="MobiDB-lite"/>
    </source>
</evidence>
<evidence type="ECO:0000313" key="3">
    <source>
        <dbReference type="EMBL" id="UVI40254.1"/>
    </source>
</evidence>
<dbReference type="RefSeq" id="WP_265560349.1">
    <property type="nucleotide sequence ID" value="NZ_CP092471.1"/>
</dbReference>
<evidence type="ECO:0000313" key="4">
    <source>
        <dbReference type="Proteomes" id="UP001065265"/>
    </source>
</evidence>
<reference evidence="3" key="1">
    <citation type="submission" date="2022-02" db="EMBL/GenBank/DDBJ databases">
        <title>Qipengyuania spongiae sp. nov., isolated from marine sponge.</title>
        <authorList>
            <person name="Li Z."/>
            <person name="Zhang M."/>
        </authorList>
    </citation>
    <scope>NUCLEOTIDE SEQUENCE</scope>
    <source>
        <strain evidence="3">PHS-Z21</strain>
    </source>
</reference>
<dbReference type="Proteomes" id="UP001065265">
    <property type="component" value="Chromosome"/>
</dbReference>
<keyword evidence="4" id="KW-1185">Reference proteome</keyword>
<sequence length="104" mass="10851">MTDPLPEDGPSGTKWLWVGVLVLLAVAAVIFFLNADGDESLETIPDEAITTTEERLNTEIAPPETESLPPVNGTEDANTIVADPTAVPPLATPTPAGTPMADTQ</sequence>
<evidence type="ECO:0000256" key="2">
    <source>
        <dbReference type="SAM" id="Phobius"/>
    </source>
</evidence>
<evidence type="ECO:0008006" key="5">
    <source>
        <dbReference type="Google" id="ProtNLM"/>
    </source>
</evidence>
<organism evidence="3 4">
    <name type="scientific">Qipengyuania spongiae</name>
    <dbReference type="NCBI Taxonomy" id="2909673"/>
    <lineage>
        <taxon>Bacteria</taxon>
        <taxon>Pseudomonadati</taxon>
        <taxon>Pseudomonadota</taxon>
        <taxon>Alphaproteobacteria</taxon>
        <taxon>Sphingomonadales</taxon>
        <taxon>Erythrobacteraceae</taxon>
        <taxon>Qipengyuania</taxon>
    </lineage>
</organism>
<name>A0ABY5T3V1_9SPHN</name>
<protein>
    <recommendedName>
        <fullName evidence="5">SPOR domain-containing protein</fullName>
    </recommendedName>
</protein>
<gene>
    <name evidence="3" type="ORF">L1F33_04740</name>
</gene>
<keyword evidence="2" id="KW-0812">Transmembrane</keyword>
<feature type="region of interest" description="Disordered" evidence="1">
    <location>
        <begin position="84"/>
        <end position="104"/>
    </location>
</feature>
<proteinExistence type="predicted"/>
<accession>A0ABY5T3V1</accession>
<feature type="transmembrane region" description="Helical" evidence="2">
    <location>
        <begin position="15"/>
        <end position="33"/>
    </location>
</feature>
<dbReference type="EMBL" id="CP092471">
    <property type="protein sequence ID" value="UVI40254.1"/>
    <property type="molecule type" value="Genomic_DNA"/>
</dbReference>